<evidence type="ECO:0000256" key="10">
    <source>
        <dbReference type="ARBA" id="ARBA00023288"/>
    </source>
</evidence>
<dbReference type="FunFam" id="2.40.70.10:FF:000060">
    <property type="entry name" value="Aspartic-type endopeptidase ctsD"/>
    <property type="match status" value="1"/>
</dbReference>
<dbReference type="GO" id="GO:0005886">
    <property type="term" value="C:plasma membrane"/>
    <property type="evidence" value="ECO:0007669"/>
    <property type="project" value="UniProtKB-SubCell"/>
</dbReference>
<evidence type="ECO:0000256" key="15">
    <source>
        <dbReference type="SAM" id="SignalP"/>
    </source>
</evidence>
<keyword evidence="5 15" id="KW-0732">Signal</keyword>
<evidence type="ECO:0000256" key="13">
    <source>
        <dbReference type="RuleBase" id="RU000454"/>
    </source>
</evidence>
<evidence type="ECO:0000256" key="3">
    <source>
        <dbReference type="ARBA" id="ARBA00022475"/>
    </source>
</evidence>
<evidence type="ECO:0000256" key="9">
    <source>
        <dbReference type="ARBA" id="ARBA00023180"/>
    </source>
</evidence>
<dbReference type="InterPro" id="IPR021109">
    <property type="entry name" value="Peptidase_aspartic_dom_sf"/>
</dbReference>
<feature type="compositionally biased region" description="Low complexity" evidence="14">
    <location>
        <begin position="405"/>
        <end position="471"/>
    </location>
</feature>
<protein>
    <recommendedName>
        <fullName evidence="16">Peptidase A1 domain-containing protein</fullName>
    </recommendedName>
</protein>
<evidence type="ECO:0000313" key="17">
    <source>
        <dbReference type="EMBL" id="KIW67713.1"/>
    </source>
</evidence>
<evidence type="ECO:0000256" key="12">
    <source>
        <dbReference type="PIRSR" id="PIRSR601461-2"/>
    </source>
</evidence>
<dbReference type="Proteomes" id="UP000054266">
    <property type="component" value="Unassembled WGS sequence"/>
</dbReference>
<feature type="chain" id="PRO_5002253106" description="Peptidase A1 domain-containing protein" evidence="15">
    <location>
        <begin position="18"/>
        <end position="526"/>
    </location>
</feature>
<evidence type="ECO:0000259" key="16">
    <source>
        <dbReference type="PROSITE" id="PS51767"/>
    </source>
</evidence>
<dbReference type="InterPro" id="IPR033121">
    <property type="entry name" value="PEPTIDASE_A1"/>
</dbReference>
<feature type="region of interest" description="Disordered" evidence="14">
    <location>
        <begin position="405"/>
        <end position="510"/>
    </location>
</feature>
<keyword evidence="9" id="KW-0325">Glycoprotein</keyword>
<evidence type="ECO:0000256" key="7">
    <source>
        <dbReference type="ARBA" id="ARBA00022801"/>
    </source>
</evidence>
<comment type="similarity">
    <text evidence="2 13">Belongs to the peptidase A1 family.</text>
</comment>
<sequence>MHRRWLSLPLLSSCVSAFYPYHSGDGGNDNSKRFIPLDLEPQTKDDSAIVTLDIKKMVRRNNIFPVVNSTDPSMRNAMAIDQDGNDYTYFSTMKFGSKDQEMYMLIDSGSANTWVMGSSCKSNACQTHNTFGSEDSTTLKTTTQTWSMTYGTGEVDGVVAKDTVQLANYTVSMNFGLASTASDDFNNYPMDGILGLGRATSDALDSPTIMEVLNDQGHLAENILGIHLQRSSDGTKDGQITFGGVDSSKFAGKLSYSKTISSSSWQISADDAGVDGKTAGFKGKTAIIDTGTSYILMPPADADALHQLIPGSSQNGERYVVPCSSSANVYFTISGVKYSVSPKDYVGKQSDTGCQSNIIGHQPFGPDDWILGDVFLKNVYTVLDFEHGWIGFGTKTGAAAASSSTATSSSVSSTGTGAPSSSGSSSSVSSRPSPTSGSASSPTTFAVSTTGASSATAASSGGGAAATSSAGPEDSNGDSDSDPFSQAGDTGSSSGLSSSSSSSAAKSRSSSLIPIMGLAFAVGFIL</sequence>
<evidence type="ECO:0000256" key="4">
    <source>
        <dbReference type="ARBA" id="ARBA00022670"/>
    </source>
</evidence>
<dbReference type="Gene3D" id="2.40.70.10">
    <property type="entry name" value="Acid Proteases"/>
    <property type="match status" value="2"/>
</dbReference>
<feature type="compositionally biased region" description="Low complexity" evidence="14">
    <location>
        <begin position="491"/>
        <end position="510"/>
    </location>
</feature>
<evidence type="ECO:0000256" key="14">
    <source>
        <dbReference type="SAM" id="MobiDB-lite"/>
    </source>
</evidence>
<dbReference type="SUPFAM" id="SSF50630">
    <property type="entry name" value="Acid proteases"/>
    <property type="match status" value="1"/>
</dbReference>
<dbReference type="PROSITE" id="PS00141">
    <property type="entry name" value="ASP_PROTEASE"/>
    <property type="match status" value="1"/>
</dbReference>
<dbReference type="GO" id="GO:0006508">
    <property type="term" value="P:proteolysis"/>
    <property type="evidence" value="ECO:0007669"/>
    <property type="project" value="UniProtKB-KW"/>
</dbReference>
<evidence type="ECO:0000256" key="5">
    <source>
        <dbReference type="ARBA" id="ARBA00022729"/>
    </source>
</evidence>
<gene>
    <name evidence="17" type="ORF">PV04_06945</name>
</gene>
<keyword evidence="18" id="KW-1185">Reference proteome</keyword>
<feature type="disulfide bond" evidence="12">
    <location>
        <begin position="120"/>
        <end position="125"/>
    </location>
</feature>
<dbReference type="InterPro" id="IPR001461">
    <property type="entry name" value="Aspartic_peptidase_A1"/>
</dbReference>
<proteinExistence type="inferred from homology"/>
<dbReference type="FunFam" id="2.40.70.10:FF:000085">
    <property type="entry name" value="Aspartic-type endopeptidase (CtsD), putative"/>
    <property type="match status" value="1"/>
</dbReference>
<organism evidence="17 18">
    <name type="scientific">Phialophora macrospora</name>
    <dbReference type="NCBI Taxonomy" id="1851006"/>
    <lineage>
        <taxon>Eukaryota</taxon>
        <taxon>Fungi</taxon>
        <taxon>Dikarya</taxon>
        <taxon>Ascomycota</taxon>
        <taxon>Pezizomycotina</taxon>
        <taxon>Eurotiomycetes</taxon>
        <taxon>Chaetothyriomycetidae</taxon>
        <taxon>Chaetothyriales</taxon>
        <taxon>Herpotrichiellaceae</taxon>
        <taxon>Phialophora</taxon>
    </lineage>
</organism>
<dbReference type="CDD" id="cd05471">
    <property type="entry name" value="pepsin_like"/>
    <property type="match status" value="1"/>
</dbReference>
<dbReference type="PANTHER" id="PTHR47966:SF75">
    <property type="entry name" value="ENDOPEPTIDASE (CTSD), PUTATIVE (AFU_ORTHOLOGUE AFUA_4G07040)-RELATED"/>
    <property type="match status" value="1"/>
</dbReference>
<dbReference type="InterPro" id="IPR001969">
    <property type="entry name" value="Aspartic_peptidase_AS"/>
</dbReference>
<dbReference type="HOGENOM" id="CLU_013253_10_1_1"/>
<evidence type="ECO:0000256" key="8">
    <source>
        <dbReference type="ARBA" id="ARBA00023136"/>
    </source>
</evidence>
<dbReference type="STRING" id="5601.A0A0D2FI35"/>
<dbReference type="AlphaFoldDB" id="A0A0D2FI35"/>
<dbReference type="Pfam" id="PF00026">
    <property type="entry name" value="Asp"/>
    <property type="match status" value="1"/>
</dbReference>
<dbReference type="PANTHER" id="PTHR47966">
    <property type="entry name" value="BETA-SITE APP-CLEAVING ENZYME, ISOFORM A-RELATED"/>
    <property type="match status" value="1"/>
</dbReference>
<keyword evidence="7 13" id="KW-0378">Hydrolase</keyword>
<evidence type="ECO:0000256" key="1">
    <source>
        <dbReference type="ARBA" id="ARBA00004236"/>
    </source>
</evidence>
<dbReference type="EMBL" id="KN846959">
    <property type="protein sequence ID" value="KIW67713.1"/>
    <property type="molecule type" value="Genomic_DNA"/>
</dbReference>
<dbReference type="PRINTS" id="PR00792">
    <property type="entry name" value="PEPSIN"/>
</dbReference>
<dbReference type="GO" id="GO:0004190">
    <property type="term" value="F:aspartic-type endopeptidase activity"/>
    <property type="evidence" value="ECO:0007669"/>
    <property type="project" value="UniProtKB-KW"/>
</dbReference>
<feature type="active site" evidence="11">
    <location>
        <position position="289"/>
    </location>
</feature>
<comment type="subcellular location">
    <subcellularLocation>
        <location evidence="1">Cell membrane</location>
    </subcellularLocation>
</comment>
<accession>A0A0D2FI35</accession>
<evidence type="ECO:0000256" key="11">
    <source>
        <dbReference type="PIRSR" id="PIRSR601461-1"/>
    </source>
</evidence>
<feature type="domain" description="Peptidase A1" evidence="16">
    <location>
        <begin position="89"/>
        <end position="393"/>
    </location>
</feature>
<dbReference type="PROSITE" id="PS51767">
    <property type="entry name" value="PEPTIDASE_A1"/>
    <property type="match status" value="1"/>
</dbReference>
<evidence type="ECO:0000313" key="18">
    <source>
        <dbReference type="Proteomes" id="UP000054266"/>
    </source>
</evidence>
<keyword evidence="10" id="KW-0449">Lipoprotein</keyword>
<feature type="active site" evidence="11">
    <location>
        <position position="107"/>
    </location>
</feature>
<keyword evidence="6 13" id="KW-0064">Aspartyl protease</keyword>
<evidence type="ECO:0000256" key="6">
    <source>
        <dbReference type="ARBA" id="ARBA00022750"/>
    </source>
</evidence>
<reference evidence="17 18" key="1">
    <citation type="submission" date="2015-01" db="EMBL/GenBank/DDBJ databases">
        <title>The Genome Sequence of Capronia semiimmersa CBS27337.</title>
        <authorList>
            <consortium name="The Broad Institute Genomics Platform"/>
            <person name="Cuomo C."/>
            <person name="de Hoog S."/>
            <person name="Gorbushina A."/>
            <person name="Stielow B."/>
            <person name="Teixiera M."/>
            <person name="Abouelleil A."/>
            <person name="Chapman S.B."/>
            <person name="Priest M."/>
            <person name="Young S.K."/>
            <person name="Wortman J."/>
            <person name="Nusbaum C."/>
            <person name="Birren B."/>
        </authorList>
    </citation>
    <scope>NUCLEOTIDE SEQUENCE [LARGE SCALE GENOMIC DNA]</scope>
    <source>
        <strain evidence="17 18">CBS 27337</strain>
    </source>
</reference>
<keyword evidence="8" id="KW-0472">Membrane</keyword>
<name>A0A0D2FI35_9EURO</name>
<dbReference type="InterPro" id="IPR034164">
    <property type="entry name" value="Pepsin-like_dom"/>
</dbReference>
<feature type="signal peptide" evidence="15">
    <location>
        <begin position="1"/>
        <end position="17"/>
    </location>
</feature>
<keyword evidence="3" id="KW-1003">Cell membrane</keyword>
<keyword evidence="4 13" id="KW-0645">Protease</keyword>
<keyword evidence="12" id="KW-1015">Disulfide bond</keyword>
<evidence type="ECO:0000256" key="2">
    <source>
        <dbReference type="ARBA" id="ARBA00007447"/>
    </source>
</evidence>